<name>A0A6A6G8X2_9PEZI</name>
<accession>A0A6A6G8X2</accession>
<proteinExistence type="predicted"/>
<evidence type="ECO:0000313" key="1">
    <source>
        <dbReference type="EMBL" id="KAF2222127.1"/>
    </source>
</evidence>
<evidence type="ECO:0000313" key="2">
    <source>
        <dbReference type="Proteomes" id="UP000799538"/>
    </source>
</evidence>
<dbReference type="EMBL" id="ML992509">
    <property type="protein sequence ID" value="KAF2222127.1"/>
    <property type="molecule type" value="Genomic_DNA"/>
</dbReference>
<keyword evidence="2" id="KW-1185">Reference proteome</keyword>
<organism evidence="1 2">
    <name type="scientific">Elsinoe ampelina</name>
    <dbReference type="NCBI Taxonomy" id="302913"/>
    <lineage>
        <taxon>Eukaryota</taxon>
        <taxon>Fungi</taxon>
        <taxon>Dikarya</taxon>
        <taxon>Ascomycota</taxon>
        <taxon>Pezizomycotina</taxon>
        <taxon>Dothideomycetes</taxon>
        <taxon>Dothideomycetidae</taxon>
        <taxon>Myriangiales</taxon>
        <taxon>Elsinoaceae</taxon>
        <taxon>Elsinoe</taxon>
    </lineage>
</organism>
<reference evidence="2" key="1">
    <citation type="journal article" date="2020" name="Stud. Mycol.">
        <title>101 Dothideomycetes genomes: A test case for predicting lifestyles and emergence of pathogens.</title>
        <authorList>
            <person name="Haridas S."/>
            <person name="Albert R."/>
            <person name="Binder M."/>
            <person name="Bloem J."/>
            <person name="LaButti K."/>
            <person name="Salamov A."/>
            <person name="Andreopoulos B."/>
            <person name="Baker S."/>
            <person name="Barry K."/>
            <person name="Bills G."/>
            <person name="Bluhm B."/>
            <person name="Cannon C."/>
            <person name="Castanera R."/>
            <person name="Culley D."/>
            <person name="Daum C."/>
            <person name="Ezra D."/>
            <person name="Gonzalez J."/>
            <person name="Henrissat B."/>
            <person name="Kuo A."/>
            <person name="Liang C."/>
            <person name="Lipzen A."/>
            <person name="Lutzoni F."/>
            <person name="Magnuson J."/>
            <person name="Mondo S."/>
            <person name="Nolan M."/>
            <person name="Ohm R."/>
            <person name="Pangilinan J."/>
            <person name="Park H.-J."/>
            <person name="Ramirez L."/>
            <person name="Alfaro M."/>
            <person name="Sun H."/>
            <person name="Tritt A."/>
            <person name="Yoshinaga Y."/>
            <person name="Zwiers L.-H."/>
            <person name="Turgeon B."/>
            <person name="Goodwin S."/>
            <person name="Spatafora J."/>
            <person name="Crous P."/>
            <person name="Grigoriev I."/>
        </authorList>
    </citation>
    <scope>NUCLEOTIDE SEQUENCE [LARGE SCALE GENOMIC DNA]</scope>
    <source>
        <strain evidence="2">CECT 20119</strain>
    </source>
</reference>
<dbReference type="Proteomes" id="UP000799538">
    <property type="component" value="Unassembled WGS sequence"/>
</dbReference>
<gene>
    <name evidence="1" type="ORF">BDZ85DRAFT_314523</name>
</gene>
<dbReference type="AlphaFoldDB" id="A0A6A6G8X2"/>
<protein>
    <submittedName>
        <fullName evidence="1">Uncharacterized protein</fullName>
    </submittedName>
</protein>
<sequence length="310" mass="35113">MEGSACCGTKKAAFYRGQHRPTPSRTPARIPAAPARDATAHPMQFYFGPSLWHSQDDSPCPKASDVRPHTTTTSRVLHRLTTEYTRESGLLFRVEKDGVWRLTAKSMPSLEMDVFLNEEDLEHLTESSFYRKRAGMCITGRMRGWMNRPESDHSDDADKGKSLRTHPLNSHLFANWLTPMNRDRGCGLVVPVVTLPLKVHNNCHCDEWSSEWLAHHDRSSPRRSMPSMTDVTWASLEQLQHIKDCGGVSSNGMAITTVARHHRPANPSRRRVREEGPLRRRSPLSAIPLGVHRLPRSGPFRTMPVFLGQR</sequence>